<evidence type="ECO:0000256" key="2">
    <source>
        <dbReference type="ARBA" id="ARBA00022679"/>
    </source>
</evidence>
<dbReference type="Pfam" id="PF03808">
    <property type="entry name" value="Glyco_tran_WecG"/>
    <property type="match status" value="1"/>
</dbReference>
<dbReference type="CDD" id="cd06533">
    <property type="entry name" value="Glyco_transf_WecG_TagA"/>
    <property type="match status" value="1"/>
</dbReference>
<dbReference type="Proteomes" id="UP000503840">
    <property type="component" value="Unassembled WGS sequence"/>
</dbReference>
<dbReference type="Gene3D" id="3.30.750.24">
    <property type="entry name" value="STAS domain"/>
    <property type="match status" value="1"/>
</dbReference>
<dbReference type="InterPro" id="IPR036513">
    <property type="entry name" value="STAS_dom_sf"/>
</dbReference>
<dbReference type="InterPro" id="IPR002645">
    <property type="entry name" value="STAS_dom"/>
</dbReference>
<dbReference type="PANTHER" id="PTHR34136">
    <property type="match status" value="1"/>
</dbReference>
<dbReference type="Pfam" id="PF01740">
    <property type="entry name" value="STAS"/>
    <property type="match status" value="1"/>
</dbReference>
<dbReference type="PROSITE" id="PS50801">
    <property type="entry name" value="STAS"/>
    <property type="match status" value="1"/>
</dbReference>
<keyword evidence="1" id="KW-0328">Glycosyltransferase</keyword>
<keyword evidence="5" id="KW-1185">Reference proteome</keyword>
<evidence type="ECO:0000313" key="5">
    <source>
        <dbReference type="Proteomes" id="UP000503840"/>
    </source>
</evidence>
<dbReference type="InterPro" id="IPR004629">
    <property type="entry name" value="WecG_TagA_CpsF"/>
</dbReference>
<dbReference type="PANTHER" id="PTHR34136:SF1">
    <property type="entry name" value="UDP-N-ACETYL-D-MANNOSAMINURONIC ACID TRANSFERASE"/>
    <property type="match status" value="1"/>
</dbReference>
<keyword evidence="2 4" id="KW-0808">Transferase</keyword>
<dbReference type="GO" id="GO:0016758">
    <property type="term" value="F:hexosyltransferase activity"/>
    <property type="evidence" value="ECO:0007669"/>
    <property type="project" value="TreeGrafter"/>
</dbReference>
<dbReference type="NCBIfam" id="TIGR00696">
    <property type="entry name" value="wecG_tagA_cpsF"/>
    <property type="match status" value="1"/>
</dbReference>
<dbReference type="SUPFAM" id="SSF52091">
    <property type="entry name" value="SpoIIaa-like"/>
    <property type="match status" value="1"/>
</dbReference>
<name>A0A7J0BN77_9BACT</name>
<sequence length="522" mass="57403">MSDSALATERLTALYGIPLDRVTMDETIARIITLRDEFNATTSHPHLLATVNVDFVANSLSFMPGKVRHPELLDVLCRADIVTADGMPLIWLSRLCGDRLPERVTGADMVPRLAAESGRHNLRLFFLGGAGNVASQAADTLRQMHPDIQIAGIESPHVKTVGEDMLLSEKEDTQLVQRINAAKPDVLLVAFGNPKQEVWFNRNRYRLHIPVTIGVGGTFEFIAGTILRAPHWMQKAGLEWIWRITQDPWRLWKRYAIGMIKLATLTGSLVLFNLGGMLIARNDRLADNEDEFLLPPRITERTLAQLFPAIFRLQALGKVPLLNFKHTRSASLPALGALIRFLHQQADNGHLPESCNMGALFRLFLLGTHCLVPLRSALRGGATKRQRAGTPSRRFAYAIEEKNGVTILTLSGRLDGTFKSSFPTQKVSSALADKRVTIDASNLSFADSSGISLLLMLHNLMTQQGRTLHIGGAHGAVRQMLTITRLDKVFALHPSIDEAVKAAGGTYAGADVPSQPHPASKE</sequence>
<accession>A0A7J0BN77</accession>
<feature type="domain" description="STAS" evidence="3">
    <location>
        <begin position="395"/>
        <end position="503"/>
    </location>
</feature>
<dbReference type="CDD" id="cd07043">
    <property type="entry name" value="STAS_anti-anti-sigma_factors"/>
    <property type="match status" value="1"/>
</dbReference>
<dbReference type="EMBL" id="BLVO01000013">
    <property type="protein sequence ID" value="GFM34464.1"/>
    <property type="molecule type" value="Genomic_DNA"/>
</dbReference>
<proteinExistence type="predicted"/>
<reference evidence="4 5" key="1">
    <citation type="submission" date="2020-05" db="EMBL/GenBank/DDBJ databases">
        <title>Draft genome sequence of Desulfovibrio sp. strain HN2T.</title>
        <authorList>
            <person name="Ueno A."/>
            <person name="Tamazawa S."/>
            <person name="Tamamura S."/>
            <person name="Murakami T."/>
            <person name="Kiyama T."/>
            <person name="Inomata H."/>
            <person name="Amano Y."/>
            <person name="Miyakawa K."/>
            <person name="Tamaki H."/>
            <person name="Naganuma T."/>
            <person name="Kaneko K."/>
        </authorList>
    </citation>
    <scope>NUCLEOTIDE SEQUENCE [LARGE SCALE GENOMIC DNA]</scope>
    <source>
        <strain evidence="4 5">HN2</strain>
    </source>
</reference>
<dbReference type="RefSeq" id="WP_174406055.1">
    <property type="nucleotide sequence ID" value="NZ_BLVO01000013.1"/>
</dbReference>
<dbReference type="AlphaFoldDB" id="A0A7J0BN77"/>
<evidence type="ECO:0000313" key="4">
    <source>
        <dbReference type="EMBL" id="GFM34464.1"/>
    </source>
</evidence>
<gene>
    <name evidence="4" type="ORF">DSM101010T_28290</name>
</gene>
<protein>
    <submittedName>
        <fullName evidence="4">WecB/TagA/CpsF family glycosyl transferase</fullName>
    </submittedName>
</protein>
<organism evidence="4 5">
    <name type="scientific">Desulfovibrio subterraneus</name>
    <dbReference type="NCBI Taxonomy" id="2718620"/>
    <lineage>
        <taxon>Bacteria</taxon>
        <taxon>Pseudomonadati</taxon>
        <taxon>Thermodesulfobacteriota</taxon>
        <taxon>Desulfovibrionia</taxon>
        <taxon>Desulfovibrionales</taxon>
        <taxon>Desulfovibrionaceae</taxon>
        <taxon>Desulfovibrio</taxon>
    </lineage>
</organism>
<evidence type="ECO:0000259" key="3">
    <source>
        <dbReference type="PROSITE" id="PS50801"/>
    </source>
</evidence>
<evidence type="ECO:0000256" key="1">
    <source>
        <dbReference type="ARBA" id="ARBA00022676"/>
    </source>
</evidence>
<comment type="caution">
    <text evidence="4">The sequence shown here is derived from an EMBL/GenBank/DDBJ whole genome shotgun (WGS) entry which is preliminary data.</text>
</comment>